<dbReference type="Proteomes" id="UP000233618">
    <property type="component" value="Unassembled WGS sequence"/>
</dbReference>
<proteinExistence type="predicted"/>
<dbReference type="SUPFAM" id="SSF51182">
    <property type="entry name" value="RmlC-like cupins"/>
    <property type="match status" value="1"/>
</dbReference>
<dbReference type="EMBL" id="MVDE01000013">
    <property type="protein sequence ID" value="PKQ66674.1"/>
    <property type="molecule type" value="Genomic_DNA"/>
</dbReference>
<dbReference type="InterPro" id="IPR014710">
    <property type="entry name" value="RmlC-like_jellyroll"/>
</dbReference>
<accession>A0A2N3I8L2</accession>
<organism evidence="2 3">
    <name type="scientific">Labilibaculum manganireducens</name>
    <dbReference type="NCBI Taxonomy" id="1940525"/>
    <lineage>
        <taxon>Bacteria</taxon>
        <taxon>Pseudomonadati</taxon>
        <taxon>Bacteroidota</taxon>
        <taxon>Bacteroidia</taxon>
        <taxon>Marinilabiliales</taxon>
        <taxon>Marinifilaceae</taxon>
        <taxon>Labilibaculum</taxon>
    </lineage>
</organism>
<dbReference type="AlphaFoldDB" id="A0A2N3I8L2"/>
<feature type="domain" description="Cupin type-2" evidence="1">
    <location>
        <begin position="69"/>
        <end position="126"/>
    </location>
</feature>
<name>A0A2N3I8L2_9BACT</name>
<sequence length="161" mass="17680">MKKILEIILIGLTLMITACNYKQDKATNAISESVFPKGEILKSNNFTGTVWLKMMGASDTSLHAAYGNVTFEPKARTNWHSHPGGQLLFITKGKGYYQAKGETARLLRAGDFVEIPPNIEHWHGAAPESEFAHIAISLNTNLGGAEWKSAVSETEYLNATK</sequence>
<evidence type="ECO:0000313" key="2">
    <source>
        <dbReference type="EMBL" id="PKQ66674.1"/>
    </source>
</evidence>
<evidence type="ECO:0000313" key="3">
    <source>
        <dbReference type="Proteomes" id="UP000233618"/>
    </source>
</evidence>
<protein>
    <recommendedName>
        <fullName evidence="1">Cupin type-2 domain-containing protein</fullName>
    </recommendedName>
</protein>
<reference evidence="2 3" key="1">
    <citation type="journal article" date="2017" name="Front. Microbiol.">
        <title>Labilibaculum manganireducens gen. nov., sp. nov. and Labilibaculum filiforme sp. nov., Novel Bacteroidetes Isolated from Subsurface Sediments of the Baltic Sea.</title>
        <authorList>
            <person name="Vandieken V."/>
            <person name="Marshall I.P."/>
            <person name="Niemann H."/>
            <person name="Engelen B."/>
            <person name="Cypionka H."/>
        </authorList>
    </citation>
    <scope>NUCLEOTIDE SEQUENCE [LARGE SCALE GENOMIC DNA]</scope>
    <source>
        <strain evidence="2 3">59.10-2M</strain>
    </source>
</reference>
<comment type="caution">
    <text evidence="2">The sequence shown here is derived from an EMBL/GenBank/DDBJ whole genome shotgun (WGS) entry which is preliminary data.</text>
</comment>
<dbReference type="Gene3D" id="2.60.120.10">
    <property type="entry name" value="Jelly Rolls"/>
    <property type="match status" value="1"/>
</dbReference>
<evidence type="ECO:0000259" key="1">
    <source>
        <dbReference type="Pfam" id="PF07883"/>
    </source>
</evidence>
<keyword evidence="3" id="KW-1185">Reference proteome</keyword>
<dbReference type="InterPro" id="IPR011051">
    <property type="entry name" value="RmlC_Cupin_sf"/>
</dbReference>
<dbReference type="CDD" id="cd02233">
    <property type="entry name" value="cupin_HNL-like"/>
    <property type="match status" value="1"/>
</dbReference>
<dbReference type="Pfam" id="PF07883">
    <property type="entry name" value="Cupin_2"/>
    <property type="match status" value="1"/>
</dbReference>
<dbReference type="PANTHER" id="PTHR43698:SF1">
    <property type="entry name" value="BLL4564 PROTEIN"/>
    <property type="match status" value="1"/>
</dbReference>
<dbReference type="PANTHER" id="PTHR43698">
    <property type="entry name" value="RIBD C-TERMINAL DOMAIN CONTAINING PROTEIN"/>
    <property type="match status" value="1"/>
</dbReference>
<dbReference type="PROSITE" id="PS51257">
    <property type="entry name" value="PROKAR_LIPOPROTEIN"/>
    <property type="match status" value="1"/>
</dbReference>
<dbReference type="InterPro" id="IPR047263">
    <property type="entry name" value="HNL-like_cupin"/>
</dbReference>
<gene>
    <name evidence="2" type="ORF">BZG01_10380</name>
</gene>
<dbReference type="InterPro" id="IPR013096">
    <property type="entry name" value="Cupin_2"/>
</dbReference>
<dbReference type="RefSeq" id="WP_218973077.1">
    <property type="nucleotide sequence ID" value="NZ_MVDE01000013.1"/>
</dbReference>